<keyword evidence="3" id="KW-1185">Reference proteome</keyword>
<reference evidence="2 3" key="1">
    <citation type="submission" date="2019-02" db="EMBL/GenBank/DDBJ databases">
        <title>Deep-cultivation of Planctomycetes and their phenomic and genomic characterization uncovers novel biology.</title>
        <authorList>
            <person name="Wiegand S."/>
            <person name="Jogler M."/>
            <person name="Boedeker C."/>
            <person name="Pinto D."/>
            <person name="Vollmers J."/>
            <person name="Rivas-Marin E."/>
            <person name="Kohn T."/>
            <person name="Peeters S.H."/>
            <person name="Heuer A."/>
            <person name="Rast P."/>
            <person name="Oberbeckmann S."/>
            <person name="Bunk B."/>
            <person name="Jeske O."/>
            <person name="Meyerdierks A."/>
            <person name="Storesund J.E."/>
            <person name="Kallscheuer N."/>
            <person name="Luecker S."/>
            <person name="Lage O.M."/>
            <person name="Pohl T."/>
            <person name="Merkel B.J."/>
            <person name="Hornburger P."/>
            <person name="Mueller R.-W."/>
            <person name="Bruemmer F."/>
            <person name="Labrenz M."/>
            <person name="Spormann A.M."/>
            <person name="Op den Camp H."/>
            <person name="Overmann J."/>
            <person name="Amann R."/>
            <person name="Jetten M.S.M."/>
            <person name="Mascher T."/>
            <person name="Medema M.H."/>
            <person name="Devos D.P."/>
            <person name="Kaster A.-K."/>
            <person name="Ovreas L."/>
            <person name="Rohde M."/>
            <person name="Galperin M.Y."/>
            <person name="Jogler C."/>
        </authorList>
    </citation>
    <scope>NUCLEOTIDE SEQUENCE [LARGE SCALE GENOMIC DNA]</scope>
    <source>
        <strain evidence="2 3">Q31a</strain>
    </source>
</reference>
<dbReference type="AlphaFoldDB" id="A0A518GG68"/>
<evidence type="ECO:0000313" key="3">
    <source>
        <dbReference type="Proteomes" id="UP000318017"/>
    </source>
</evidence>
<dbReference type="KEGG" id="ahel:Q31a_59870"/>
<dbReference type="EMBL" id="CP036298">
    <property type="protein sequence ID" value="QDV27595.1"/>
    <property type="molecule type" value="Genomic_DNA"/>
</dbReference>
<gene>
    <name evidence="2" type="ORF">Q31a_59870</name>
</gene>
<accession>A0A518GG68</accession>
<evidence type="ECO:0000256" key="1">
    <source>
        <dbReference type="SAM" id="MobiDB-lite"/>
    </source>
</evidence>
<evidence type="ECO:0000313" key="2">
    <source>
        <dbReference type="EMBL" id="QDV27595.1"/>
    </source>
</evidence>
<dbReference type="Proteomes" id="UP000318017">
    <property type="component" value="Chromosome"/>
</dbReference>
<name>A0A518GG68_9BACT</name>
<organism evidence="2 3">
    <name type="scientific">Aureliella helgolandensis</name>
    <dbReference type="NCBI Taxonomy" id="2527968"/>
    <lineage>
        <taxon>Bacteria</taxon>
        <taxon>Pseudomonadati</taxon>
        <taxon>Planctomycetota</taxon>
        <taxon>Planctomycetia</taxon>
        <taxon>Pirellulales</taxon>
        <taxon>Pirellulaceae</taxon>
        <taxon>Aureliella</taxon>
    </lineage>
</organism>
<feature type="compositionally biased region" description="Polar residues" evidence="1">
    <location>
        <begin position="60"/>
        <end position="72"/>
    </location>
</feature>
<protein>
    <submittedName>
        <fullName evidence="2">Uncharacterized protein</fullName>
    </submittedName>
</protein>
<sequence length="92" mass="9699">MSGMNLFTWIRDGVRQSVLLGVSDAVEQLGTPADTDDLHPSVAGFLQMERNGDSSPRIANANNKGNSPSTGAKSRRRLGKSLKDTVGEGAAN</sequence>
<proteinExistence type="predicted"/>
<feature type="region of interest" description="Disordered" evidence="1">
    <location>
        <begin position="50"/>
        <end position="92"/>
    </location>
</feature>
<dbReference type="RefSeq" id="WP_231690969.1">
    <property type="nucleotide sequence ID" value="NZ_CP036298.1"/>
</dbReference>